<feature type="compositionally biased region" description="Polar residues" evidence="2">
    <location>
        <begin position="66"/>
        <end position="76"/>
    </location>
</feature>
<evidence type="ECO:0000256" key="1">
    <source>
        <dbReference type="ARBA" id="ARBA00023170"/>
    </source>
</evidence>
<name>A0A830HMG2_9CHLO</name>
<dbReference type="SMART" id="SM00065">
    <property type="entry name" value="GAF"/>
    <property type="match status" value="3"/>
</dbReference>
<dbReference type="EMBL" id="BNJQ01000019">
    <property type="protein sequence ID" value="GHP08068.1"/>
    <property type="molecule type" value="Genomic_DNA"/>
</dbReference>
<feature type="region of interest" description="Disordered" evidence="2">
    <location>
        <begin position="304"/>
        <end position="343"/>
    </location>
</feature>
<reference evidence="4" key="1">
    <citation type="submission" date="2020-10" db="EMBL/GenBank/DDBJ databases">
        <title>Unveiling of a novel bifunctional photoreceptor, Dualchrome1, isolated from a cosmopolitan green alga.</title>
        <authorList>
            <person name="Suzuki S."/>
            <person name="Kawachi M."/>
        </authorList>
    </citation>
    <scope>NUCLEOTIDE SEQUENCE</scope>
    <source>
        <strain evidence="4">NIES 2893</strain>
    </source>
</reference>
<dbReference type="OrthoDB" id="74705at2759"/>
<feature type="compositionally biased region" description="Polar residues" evidence="2">
    <location>
        <begin position="330"/>
        <end position="340"/>
    </location>
</feature>
<keyword evidence="5" id="KW-1185">Reference proteome</keyword>
<comment type="caution">
    <text evidence="4">The sequence shown here is derived from an EMBL/GenBank/DDBJ whole genome shotgun (WGS) entry which is preliminary data.</text>
</comment>
<dbReference type="Proteomes" id="UP000660262">
    <property type="component" value="Unassembled WGS sequence"/>
</dbReference>
<dbReference type="Gene3D" id="3.30.450.40">
    <property type="match status" value="3"/>
</dbReference>
<sequence length="1022" mass="111606">MSRDVSYFLARAQAPELGEQETPASAPTISGSSSLANLPADYDVVRDEDGPLTSRSSSKGKAMSPKETNNATTTSAAGYNLGPNFWVRYSSDHDEFVARISNNGSTDEAAHEDLGVRTSAMQTPSSSGAVTARSIKESSANTLVTDGALPLAVRLSATITTSAGVLATTPRRRKTNLKKLPPITPHSLVAVEAPTPRVLVSPRFTQRKETTRLQMPEIPLLVRRNSGDENNDGNQDNQTTSDFKALVSPTRTVGNFIVRSAQAANPYRPHAASIRWGVGNGALAANIQARAEEEVAKRAAEEKAERQRRRKEHLEALERERERREILERASNTTASTGGRPSSIADGLRAVVKAVKMRSKGVQTVDEEDMFSVLPKDVQEILNGDSRLVDLQTLLADASPEDLPKIFQRAGDVVASIVGADRSSVFLCDRTNVAWPTLWTLAPVQSVSGQEVTHIRIPMMAKNDPTKPHGLAGWCAFNGRGRLIKDAYDMPEFDQSFDKKTGYRTKSVLTAPIMSSKRRATNNVQGVIQCINKKETTSSGETTIVPFTDDDLMLVSAIALFMSKGFEGVHQRRRDKALDSLLQSIGFISDYDRNAPLEPDVIYDDEKLFERVTGDRPGDHDPFYFSAPGITTLMAGTLQRIMMCERGNFFVVDPVQCTISSRVQGYGGDGVARLPLRVRGQWLTPGTEIVPGAFSDPGDGDDEMDPLEKAGFPVRCVTLAQAVVSHDAPSDKYHDEKMDILTSYKTRTAMCVPIIGFRGNVLGCFALSNKRGMDSYSFTDEDVRLSMMFARMASITMQRDELERELSRSKRLESLMASTLSHMTESAVIEELVESLVLDFREIVGCEQCALWTFDKLRKNLIREEPIARLDNDRMKGVAVRAVDAADLNIRPILPKNLGELGKEPGAGNGFFNAVPRMPADLGILGAVARSTAIVNAHRAPTDDRFFGDPELNKAILTIPLIGPNGETAAVVQCTNKTERLEADGKEVVDDVGSYPDDVVTIAARIAGVAGMVLAHRLKQRP</sequence>
<dbReference type="AlphaFoldDB" id="A0A830HMG2"/>
<dbReference type="InterPro" id="IPR003018">
    <property type="entry name" value="GAF"/>
</dbReference>
<feature type="domain" description="GAF" evidence="3">
    <location>
        <begin position="402"/>
        <end position="576"/>
    </location>
</feature>
<dbReference type="SUPFAM" id="SSF55781">
    <property type="entry name" value="GAF domain-like"/>
    <property type="match status" value="3"/>
</dbReference>
<evidence type="ECO:0000256" key="2">
    <source>
        <dbReference type="SAM" id="MobiDB-lite"/>
    </source>
</evidence>
<evidence type="ECO:0000313" key="5">
    <source>
        <dbReference type="Proteomes" id="UP000660262"/>
    </source>
</evidence>
<feature type="compositionally biased region" description="Polar residues" evidence="2">
    <location>
        <begin position="22"/>
        <end position="36"/>
    </location>
</feature>
<proteinExistence type="predicted"/>
<feature type="domain" description="GAF" evidence="3">
    <location>
        <begin position="828"/>
        <end position="1021"/>
    </location>
</feature>
<evidence type="ECO:0000313" key="4">
    <source>
        <dbReference type="EMBL" id="GHP08068.1"/>
    </source>
</evidence>
<gene>
    <name evidence="4" type="ORF">PPROV_000681000</name>
</gene>
<accession>A0A830HMG2</accession>
<feature type="compositionally biased region" description="Low complexity" evidence="2">
    <location>
        <begin position="232"/>
        <end position="242"/>
    </location>
</feature>
<keyword evidence="1" id="KW-0675">Receptor</keyword>
<feature type="region of interest" description="Disordered" evidence="2">
    <location>
        <begin position="13"/>
        <end position="76"/>
    </location>
</feature>
<protein>
    <recommendedName>
        <fullName evidence="3">GAF domain-containing protein</fullName>
    </recommendedName>
</protein>
<evidence type="ECO:0000259" key="3">
    <source>
        <dbReference type="SMART" id="SM00065"/>
    </source>
</evidence>
<feature type="domain" description="GAF" evidence="3">
    <location>
        <begin position="626"/>
        <end position="807"/>
    </location>
</feature>
<dbReference type="InterPro" id="IPR029016">
    <property type="entry name" value="GAF-like_dom_sf"/>
</dbReference>
<feature type="region of interest" description="Disordered" evidence="2">
    <location>
        <begin position="222"/>
        <end position="242"/>
    </location>
</feature>
<organism evidence="4 5">
    <name type="scientific">Pycnococcus provasolii</name>
    <dbReference type="NCBI Taxonomy" id="41880"/>
    <lineage>
        <taxon>Eukaryota</taxon>
        <taxon>Viridiplantae</taxon>
        <taxon>Chlorophyta</taxon>
        <taxon>Pseudoscourfieldiophyceae</taxon>
        <taxon>Pseudoscourfieldiales</taxon>
        <taxon>Pycnococcaceae</taxon>
        <taxon>Pycnococcus</taxon>
    </lineage>
</organism>
<feature type="compositionally biased region" description="Basic and acidic residues" evidence="2">
    <location>
        <begin position="312"/>
        <end position="328"/>
    </location>
</feature>
<dbReference type="Pfam" id="PF01590">
    <property type="entry name" value="GAF"/>
    <property type="match status" value="2"/>
</dbReference>